<dbReference type="EMBL" id="JAFCMP010000223">
    <property type="protein sequence ID" value="KAG5183092.1"/>
    <property type="molecule type" value="Genomic_DNA"/>
</dbReference>
<evidence type="ECO:0000313" key="2">
    <source>
        <dbReference type="EMBL" id="KAG5183092.1"/>
    </source>
</evidence>
<reference evidence="2" key="1">
    <citation type="submission" date="2021-02" db="EMBL/GenBank/DDBJ databases">
        <title>First Annotated Genome of the Yellow-green Alga Tribonema minus.</title>
        <authorList>
            <person name="Mahan K.M."/>
        </authorList>
    </citation>
    <scope>NUCLEOTIDE SEQUENCE</scope>
    <source>
        <strain evidence="2">UTEX B ZZ1240</strain>
    </source>
</reference>
<accession>A0A835YWR6</accession>
<gene>
    <name evidence="2" type="ORF">JKP88DRAFT_273067</name>
</gene>
<dbReference type="AlphaFoldDB" id="A0A835YWR6"/>
<evidence type="ECO:0000256" key="1">
    <source>
        <dbReference type="SAM" id="SignalP"/>
    </source>
</evidence>
<comment type="caution">
    <text evidence="2">The sequence shown here is derived from an EMBL/GenBank/DDBJ whole genome shotgun (WGS) entry which is preliminary data.</text>
</comment>
<dbReference type="Proteomes" id="UP000664859">
    <property type="component" value="Unassembled WGS sequence"/>
</dbReference>
<sequence length="320" mass="33323">MASEKHVQKFNSLLLMFLGDLHAAVPHMEVITTARDLLSALVALNPGDRSVLDTFVRAASTASEVVAGRSSDGFESLVAGSGLLTKVEAVTIYQALTAEDREACWKYATKLLACAKKAAPELGHDGGRVIAAVRTLADSNSSSGGGMMSNALSHAAARLASCLVGWDGPRQREREAAAATLDELSCPSRAKDLQRAVCEACADGAQQLLMSPDDFFSQRGLPLVPGGPEASDDILAAAPDPASIRASSMHLATVAMALESVPESILRKIEKVASTFVDKANQGGIDFEALAADPMSSLEAITQAGMADDIMSLVGDLVIA</sequence>
<proteinExistence type="predicted"/>
<keyword evidence="3" id="KW-1185">Reference proteome</keyword>
<protein>
    <submittedName>
        <fullName evidence="2">Uncharacterized protein</fullName>
    </submittedName>
</protein>
<name>A0A835YWR6_9STRA</name>
<keyword evidence="1" id="KW-0732">Signal</keyword>
<feature type="chain" id="PRO_5032875451" evidence="1">
    <location>
        <begin position="24"/>
        <end position="320"/>
    </location>
</feature>
<evidence type="ECO:0000313" key="3">
    <source>
        <dbReference type="Proteomes" id="UP000664859"/>
    </source>
</evidence>
<feature type="signal peptide" evidence="1">
    <location>
        <begin position="1"/>
        <end position="23"/>
    </location>
</feature>
<organism evidence="2 3">
    <name type="scientific">Tribonema minus</name>
    <dbReference type="NCBI Taxonomy" id="303371"/>
    <lineage>
        <taxon>Eukaryota</taxon>
        <taxon>Sar</taxon>
        <taxon>Stramenopiles</taxon>
        <taxon>Ochrophyta</taxon>
        <taxon>PX clade</taxon>
        <taxon>Xanthophyceae</taxon>
        <taxon>Tribonematales</taxon>
        <taxon>Tribonemataceae</taxon>
        <taxon>Tribonema</taxon>
    </lineage>
</organism>